<proteinExistence type="predicted"/>
<sequence>MTAAMQRLDEIAERADLGFDDAARRYRDRISAVRAPLRPERSEVRRLRARLVADVEAAEVVVPQLLLPAGLDAARPGVRR</sequence>
<organism evidence="1 2">
    <name type="scientific">Gordonia hydrophobica</name>
    <dbReference type="NCBI Taxonomy" id="40516"/>
    <lineage>
        <taxon>Bacteria</taxon>
        <taxon>Bacillati</taxon>
        <taxon>Actinomycetota</taxon>
        <taxon>Actinomycetes</taxon>
        <taxon>Mycobacteriales</taxon>
        <taxon>Gordoniaceae</taxon>
        <taxon>Gordonia</taxon>
    </lineage>
</organism>
<dbReference type="EMBL" id="CP136137">
    <property type="protein sequence ID" value="WYY07715.1"/>
    <property type="molecule type" value="Genomic_DNA"/>
</dbReference>
<evidence type="ECO:0000313" key="2">
    <source>
        <dbReference type="Proteomes" id="UP001479933"/>
    </source>
</evidence>
<reference evidence="1 2" key="1">
    <citation type="journal article" date="2023" name="Virus Evol.">
        <title>Computational host range prediction-The good, the bad, and the ugly.</title>
        <authorList>
            <person name="Howell A.A."/>
            <person name="Versoza C.J."/>
            <person name="Pfeifer S.P."/>
        </authorList>
    </citation>
    <scope>NUCLEOTIDE SEQUENCE [LARGE SCALE GENOMIC DNA]</scope>
    <source>
        <strain evidence="1 2">1610/1b</strain>
    </source>
</reference>
<protein>
    <submittedName>
        <fullName evidence="1">Uncharacterized protein</fullName>
    </submittedName>
</protein>
<evidence type="ECO:0000313" key="1">
    <source>
        <dbReference type="EMBL" id="WYY07715.1"/>
    </source>
</evidence>
<dbReference type="RefSeq" id="WP_066166082.1">
    <property type="nucleotide sequence ID" value="NZ_CP136137.1"/>
</dbReference>
<gene>
    <name evidence="1" type="ORF">RVF87_01095</name>
</gene>
<dbReference type="Proteomes" id="UP001479933">
    <property type="component" value="Chromosome"/>
</dbReference>
<accession>A0ABZ2U206</accession>
<keyword evidence="2" id="KW-1185">Reference proteome</keyword>
<name>A0ABZ2U206_9ACTN</name>